<dbReference type="InterPro" id="IPR044068">
    <property type="entry name" value="CB"/>
</dbReference>
<sequence>MVQEFLNTLDGSTARAYREDLTDFARWFAHTNGQDPTPELVTGIDLREYQGHMLAVRGLKPATVNRRLAAVRAWLRWARENGIIEDLPSFPRRAAEPKGAPRALSRVEEARFLRAVEREGSPRDQALIALMLHAGLRVGEAVRTRTADVEISERKGKVVVRAGKGMKRREVPLSAEARAMIRPWLSQARGEWLFPGLGDKHLSTRAAQDVVKKYAYLARLDVEHVTPHVLRHTFATRLLRQGVDIVVVAALLGHARIDTTARYTRPGWADLERAVEGLHESVNKGGVSNA</sequence>
<evidence type="ECO:0000259" key="8">
    <source>
        <dbReference type="PROSITE" id="PS51900"/>
    </source>
</evidence>
<dbReference type="InterPro" id="IPR013762">
    <property type="entry name" value="Integrase-like_cat_sf"/>
</dbReference>
<evidence type="ECO:0000259" key="7">
    <source>
        <dbReference type="PROSITE" id="PS51898"/>
    </source>
</evidence>
<accession>A0A494WUQ0</accession>
<evidence type="ECO:0000256" key="6">
    <source>
        <dbReference type="PROSITE-ProRule" id="PRU01248"/>
    </source>
</evidence>
<keyword evidence="10" id="KW-1185">Reference proteome</keyword>
<dbReference type="InterPro" id="IPR011010">
    <property type="entry name" value="DNA_brk_join_enz"/>
</dbReference>
<dbReference type="AlphaFoldDB" id="A0A494WUQ0"/>
<keyword evidence="3" id="KW-0229">DNA integration</keyword>
<dbReference type="PROSITE" id="PS51898">
    <property type="entry name" value="TYR_RECOMBINASE"/>
    <property type="match status" value="1"/>
</dbReference>
<dbReference type="Pfam" id="PF02899">
    <property type="entry name" value="Phage_int_SAM_1"/>
    <property type="match status" value="1"/>
</dbReference>
<dbReference type="PANTHER" id="PTHR30349:SF41">
    <property type="entry name" value="INTEGRASE_RECOMBINASE PROTEIN MJ0367-RELATED"/>
    <property type="match status" value="1"/>
</dbReference>
<dbReference type="InterPro" id="IPR010998">
    <property type="entry name" value="Integrase_recombinase_N"/>
</dbReference>
<name>A0A494WUQ0_9FIRM</name>
<feature type="domain" description="Tyr recombinase" evidence="7">
    <location>
        <begin position="99"/>
        <end position="276"/>
    </location>
</feature>
<dbReference type="EMBL" id="RBWE01000001">
    <property type="protein sequence ID" value="RKO67169.1"/>
    <property type="molecule type" value="Genomic_DNA"/>
</dbReference>
<evidence type="ECO:0000256" key="2">
    <source>
        <dbReference type="ARBA" id="ARBA00008857"/>
    </source>
</evidence>
<dbReference type="OrthoDB" id="184666at2"/>
<keyword evidence="5" id="KW-0233">DNA recombination</keyword>
<comment type="similarity">
    <text evidence="2">Belongs to the 'phage' integrase family.</text>
</comment>
<protein>
    <submittedName>
        <fullName evidence="9">Integrase</fullName>
    </submittedName>
</protein>
<dbReference type="Gene3D" id="1.10.443.10">
    <property type="entry name" value="Intergrase catalytic core"/>
    <property type="match status" value="1"/>
</dbReference>
<dbReference type="PROSITE" id="PS51900">
    <property type="entry name" value="CB"/>
    <property type="match status" value="1"/>
</dbReference>
<dbReference type="GO" id="GO:0003677">
    <property type="term" value="F:DNA binding"/>
    <property type="evidence" value="ECO:0007669"/>
    <property type="project" value="UniProtKB-UniRule"/>
</dbReference>
<dbReference type="GO" id="GO:0015074">
    <property type="term" value="P:DNA integration"/>
    <property type="evidence" value="ECO:0007669"/>
    <property type="project" value="UniProtKB-KW"/>
</dbReference>
<dbReference type="PANTHER" id="PTHR30349">
    <property type="entry name" value="PHAGE INTEGRASE-RELATED"/>
    <property type="match status" value="1"/>
</dbReference>
<gene>
    <name evidence="9" type="ORF">D7024_09545</name>
</gene>
<proteinExistence type="inferred from homology"/>
<dbReference type="InterPro" id="IPR050090">
    <property type="entry name" value="Tyrosine_recombinase_XerCD"/>
</dbReference>
<dbReference type="Pfam" id="PF00589">
    <property type="entry name" value="Phage_integrase"/>
    <property type="match status" value="1"/>
</dbReference>
<evidence type="ECO:0000313" key="9">
    <source>
        <dbReference type="EMBL" id="RKO67169.1"/>
    </source>
</evidence>
<dbReference type="InterPro" id="IPR004107">
    <property type="entry name" value="Integrase_SAM-like_N"/>
</dbReference>
<evidence type="ECO:0000256" key="1">
    <source>
        <dbReference type="ARBA" id="ARBA00003283"/>
    </source>
</evidence>
<comment type="function">
    <text evidence="1">Site-specific tyrosine recombinase, which acts by catalyzing the cutting and rejoining of the recombining DNA molecules.</text>
</comment>
<evidence type="ECO:0000256" key="4">
    <source>
        <dbReference type="ARBA" id="ARBA00023125"/>
    </source>
</evidence>
<evidence type="ECO:0000313" key="10">
    <source>
        <dbReference type="Proteomes" id="UP000271256"/>
    </source>
</evidence>
<keyword evidence="4 6" id="KW-0238">DNA-binding</keyword>
<comment type="caution">
    <text evidence="9">The sequence shown here is derived from an EMBL/GenBank/DDBJ whole genome shotgun (WGS) entry which is preliminary data.</text>
</comment>
<dbReference type="Proteomes" id="UP000271256">
    <property type="component" value="Unassembled WGS sequence"/>
</dbReference>
<evidence type="ECO:0000256" key="3">
    <source>
        <dbReference type="ARBA" id="ARBA00022908"/>
    </source>
</evidence>
<reference evidence="9 10" key="1">
    <citation type="submission" date="2018-10" db="EMBL/GenBank/DDBJ databases">
        <authorList>
            <person name="Grouzdev D.S."/>
            <person name="Krutkina M.S."/>
            <person name="Tourova T.P."/>
            <person name="Nazina T.N."/>
        </authorList>
    </citation>
    <scope>NUCLEOTIDE SEQUENCE [LARGE SCALE GENOMIC DNA]</scope>
    <source>
        <strain evidence="9 10">435</strain>
    </source>
</reference>
<organism evidence="9 10">
    <name type="scientific">Desulfofundulus salinus</name>
    <dbReference type="NCBI Taxonomy" id="2419843"/>
    <lineage>
        <taxon>Bacteria</taxon>
        <taxon>Bacillati</taxon>
        <taxon>Bacillota</taxon>
        <taxon>Clostridia</taxon>
        <taxon>Eubacteriales</taxon>
        <taxon>Peptococcaceae</taxon>
        <taxon>Desulfofundulus</taxon>
    </lineage>
</organism>
<evidence type="ECO:0000256" key="5">
    <source>
        <dbReference type="ARBA" id="ARBA00023172"/>
    </source>
</evidence>
<dbReference type="Gene3D" id="1.10.150.130">
    <property type="match status" value="1"/>
</dbReference>
<dbReference type="GO" id="GO:0006310">
    <property type="term" value="P:DNA recombination"/>
    <property type="evidence" value="ECO:0007669"/>
    <property type="project" value="UniProtKB-KW"/>
</dbReference>
<feature type="domain" description="Core-binding (CB)" evidence="8">
    <location>
        <begin position="1"/>
        <end position="79"/>
    </location>
</feature>
<dbReference type="SUPFAM" id="SSF56349">
    <property type="entry name" value="DNA breaking-rejoining enzymes"/>
    <property type="match status" value="1"/>
</dbReference>
<dbReference type="InterPro" id="IPR002104">
    <property type="entry name" value="Integrase_catalytic"/>
</dbReference>